<gene>
    <name evidence="1" type="ORF">MLD38_029333</name>
</gene>
<protein>
    <submittedName>
        <fullName evidence="1">Uncharacterized protein</fullName>
    </submittedName>
</protein>
<dbReference type="EMBL" id="CM042887">
    <property type="protein sequence ID" value="KAI4331112.1"/>
    <property type="molecule type" value="Genomic_DNA"/>
</dbReference>
<dbReference type="Proteomes" id="UP001057402">
    <property type="component" value="Chromosome 8"/>
</dbReference>
<comment type="caution">
    <text evidence="1">The sequence shown here is derived from an EMBL/GenBank/DDBJ whole genome shotgun (WGS) entry which is preliminary data.</text>
</comment>
<proteinExistence type="predicted"/>
<evidence type="ECO:0000313" key="1">
    <source>
        <dbReference type="EMBL" id="KAI4331112.1"/>
    </source>
</evidence>
<evidence type="ECO:0000313" key="2">
    <source>
        <dbReference type="Proteomes" id="UP001057402"/>
    </source>
</evidence>
<name>A0ACB9N5K5_9MYRT</name>
<sequence>MPNRDHDKSNVSWMEEFKLQAIKAFKGDIFSRSDPNIVRNQVYVTISYISHPTGGNTENKSMNKVYGFEGEDRVDGVKLSDIRLIDWFCEPPEQGLMCEILWSDPHSHCLGEAPASVHEGKLITVFSAPNYCDQIGNKGAFVRFKAPDMKPDIVTFSAATEGLSLKYRETFRPPQERKQYGSRT</sequence>
<accession>A0ACB9N5K5</accession>
<organism evidence="1 2">
    <name type="scientific">Melastoma candidum</name>
    <dbReference type="NCBI Taxonomy" id="119954"/>
    <lineage>
        <taxon>Eukaryota</taxon>
        <taxon>Viridiplantae</taxon>
        <taxon>Streptophyta</taxon>
        <taxon>Embryophyta</taxon>
        <taxon>Tracheophyta</taxon>
        <taxon>Spermatophyta</taxon>
        <taxon>Magnoliopsida</taxon>
        <taxon>eudicotyledons</taxon>
        <taxon>Gunneridae</taxon>
        <taxon>Pentapetalae</taxon>
        <taxon>rosids</taxon>
        <taxon>malvids</taxon>
        <taxon>Myrtales</taxon>
        <taxon>Melastomataceae</taxon>
        <taxon>Melastomatoideae</taxon>
        <taxon>Melastomateae</taxon>
        <taxon>Melastoma</taxon>
    </lineage>
</organism>
<reference evidence="2" key="1">
    <citation type="journal article" date="2023" name="Front. Plant Sci.">
        <title>Chromosomal-level genome assembly of Melastoma candidum provides insights into trichome evolution.</title>
        <authorList>
            <person name="Zhong Y."/>
            <person name="Wu W."/>
            <person name="Sun C."/>
            <person name="Zou P."/>
            <person name="Liu Y."/>
            <person name="Dai S."/>
            <person name="Zhou R."/>
        </authorList>
    </citation>
    <scope>NUCLEOTIDE SEQUENCE [LARGE SCALE GENOMIC DNA]</scope>
</reference>
<keyword evidence="2" id="KW-1185">Reference proteome</keyword>